<protein>
    <recommendedName>
        <fullName evidence="3">DUF3077 domain-containing protein</fullName>
    </recommendedName>
</protein>
<organism evidence="1 2">
    <name type="scientific">Methylorubrum suomiense</name>
    <dbReference type="NCBI Taxonomy" id="144191"/>
    <lineage>
        <taxon>Bacteria</taxon>
        <taxon>Pseudomonadati</taxon>
        <taxon>Pseudomonadota</taxon>
        <taxon>Alphaproteobacteria</taxon>
        <taxon>Hyphomicrobiales</taxon>
        <taxon>Methylobacteriaceae</taxon>
        <taxon>Methylorubrum</taxon>
    </lineage>
</organism>
<evidence type="ECO:0000313" key="2">
    <source>
        <dbReference type="Proteomes" id="UP001055093"/>
    </source>
</evidence>
<evidence type="ECO:0008006" key="3">
    <source>
        <dbReference type="Google" id="ProtNLM"/>
    </source>
</evidence>
<accession>A0ABQ4UZ89</accession>
<reference evidence="1" key="1">
    <citation type="journal article" date="2021" name="Front. Microbiol.">
        <title>Comprehensive Comparative Genomics and Phenotyping of Methylobacterium Species.</title>
        <authorList>
            <person name="Alessa O."/>
            <person name="Ogura Y."/>
            <person name="Fujitani Y."/>
            <person name="Takami H."/>
            <person name="Hayashi T."/>
            <person name="Sahin N."/>
            <person name="Tani A."/>
        </authorList>
    </citation>
    <scope>NUCLEOTIDE SEQUENCE</scope>
    <source>
        <strain evidence="1">DSM 14458</strain>
    </source>
</reference>
<sequence>MTTRHPDPCASYGETNDALFVVASLSADMRNIAERILSGAHDGACGIHHALLATDLGRELVAIAGLLSAVEATTEQARSRPVVEQEAA</sequence>
<reference evidence="1" key="2">
    <citation type="submission" date="2021-08" db="EMBL/GenBank/DDBJ databases">
        <authorList>
            <person name="Tani A."/>
            <person name="Ola A."/>
            <person name="Ogura Y."/>
            <person name="Katsura K."/>
            <person name="Hayashi T."/>
        </authorList>
    </citation>
    <scope>NUCLEOTIDE SEQUENCE</scope>
    <source>
        <strain evidence="1">DSM 14458</strain>
    </source>
</reference>
<name>A0ABQ4UZ89_9HYPH</name>
<dbReference type="Proteomes" id="UP001055093">
    <property type="component" value="Unassembled WGS sequence"/>
</dbReference>
<dbReference type="RefSeq" id="WP_238308330.1">
    <property type="nucleotide sequence ID" value="NZ_BPRE01000013.1"/>
</dbReference>
<evidence type="ECO:0000313" key="1">
    <source>
        <dbReference type="EMBL" id="GJE77209.1"/>
    </source>
</evidence>
<gene>
    <name evidence="1" type="ORF">BGCPKDLD_3812</name>
</gene>
<proteinExistence type="predicted"/>
<keyword evidence="2" id="KW-1185">Reference proteome</keyword>
<dbReference type="EMBL" id="BPRE01000013">
    <property type="protein sequence ID" value="GJE77209.1"/>
    <property type="molecule type" value="Genomic_DNA"/>
</dbReference>
<comment type="caution">
    <text evidence="1">The sequence shown here is derived from an EMBL/GenBank/DDBJ whole genome shotgun (WGS) entry which is preliminary data.</text>
</comment>